<dbReference type="OrthoDB" id="2925574at2759"/>
<dbReference type="GO" id="GO:0016301">
    <property type="term" value="F:kinase activity"/>
    <property type="evidence" value="ECO:0007669"/>
    <property type="project" value="UniProtKB-KW"/>
</dbReference>
<dbReference type="AlphaFoldDB" id="A0A5C3MH13"/>
<keyword evidence="3" id="KW-1185">Reference proteome</keyword>
<dbReference type="SUPFAM" id="SSF56112">
    <property type="entry name" value="Protein kinase-like (PK-like)"/>
    <property type="match status" value="1"/>
</dbReference>
<dbReference type="InterPro" id="IPR051678">
    <property type="entry name" value="AGP_Transferase"/>
</dbReference>
<keyword evidence="2" id="KW-0418">Kinase</keyword>
<dbReference type="Proteomes" id="UP000308652">
    <property type="component" value="Unassembled WGS sequence"/>
</dbReference>
<keyword evidence="2" id="KW-0808">Transferase</keyword>
<sequence>MSVDLKRIGEICQKHWDNTYGPARNFVPVSNTLAVKIGEWPWGEEDLKYEHAWLEYMASNADSKRVVVPKPHGPVITHGDLNLLLMDFIHGDSIAMHLKDGHPLDKEVADKICDAYLALREIPPQPDKLCPTGWWPIRGHIFAPDKDGGLTLESPLAFSEYMDDRLTQAHDGKTTILPETEVVFNHGDLSPNNIIQLPDGRIGIVDLGMALWGPTYWDLYALTICSYKHEFVAPMNQAFARRGLTIDPTTEEMLWKFSVWHFRNGNAVARQVLRIDRKDIR</sequence>
<evidence type="ECO:0000313" key="2">
    <source>
        <dbReference type="EMBL" id="TFK43943.1"/>
    </source>
</evidence>
<dbReference type="Gene3D" id="3.90.1200.10">
    <property type="match status" value="1"/>
</dbReference>
<name>A0A5C3MH13_9AGAR</name>
<reference evidence="2 3" key="1">
    <citation type="journal article" date="2019" name="Nat. Ecol. Evol.">
        <title>Megaphylogeny resolves global patterns of mushroom evolution.</title>
        <authorList>
            <person name="Varga T."/>
            <person name="Krizsan K."/>
            <person name="Foldi C."/>
            <person name="Dima B."/>
            <person name="Sanchez-Garcia M."/>
            <person name="Sanchez-Ramirez S."/>
            <person name="Szollosi G.J."/>
            <person name="Szarkandi J.G."/>
            <person name="Papp V."/>
            <person name="Albert L."/>
            <person name="Andreopoulos W."/>
            <person name="Angelini C."/>
            <person name="Antonin V."/>
            <person name="Barry K.W."/>
            <person name="Bougher N.L."/>
            <person name="Buchanan P."/>
            <person name="Buyck B."/>
            <person name="Bense V."/>
            <person name="Catcheside P."/>
            <person name="Chovatia M."/>
            <person name="Cooper J."/>
            <person name="Damon W."/>
            <person name="Desjardin D."/>
            <person name="Finy P."/>
            <person name="Geml J."/>
            <person name="Haridas S."/>
            <person name="Hughes K."/>
            <person name="Justo A."/>
            <person name="Karasinski D."/>
            <person name="Kautmanova I."/>
            <person name="Kiss B."/>
            <person name="Kocsube S."/>
            <person name="Kotiranta H."/>
            <person name="LaButti K.M."/>
            <person name="Lechner B.E."/>
            <person name="Liimatainen K."/>
            <person name="Lipzen A."/>
            <person name="Lukacs Z."/>
            <person name="Mihaltcheva S."/>
            <person name="Morgado L.N."/>
            <person name="Niskanen T."/>
            <person name="Noordeloos M.E."/>
            <person name="Ohm R.A."/>
            <person name="Ortiz-Santana B."/>
            <person name="Ovrebo C."/>
            <person name="Racz N."/>
            <person name="Riley R."/>
            <person name="Savchenko A."/>
            <person name="Shiryaev A."/>
            <person name="Soop K."/>
            <person name="Spirin V."/>
            <person name="Szebenyi C."/>
            <person name="Tomsovsky M."/>
            <person name="Tulloss R.E."/>
            <person name="Uehling J."/>
            <person name="Grigoriev I.V."/>
            <person name="Vagvolgyi C."/>
            <person name="Papp T."/>
            <person name="Martin F.M."/>
            <person name="Miettinen O."/>
            <person name="Hibbett D.S."/>
            <person name="Nagy L.G."/>
        </authorList>
    </citation>
    <scope>NUCLEOTIDE SEQUENCE [LARGE SCALE GENOMIC DNA]</scope>
    <source>
        <strain evidence="2 3">CBS 166.37</strain>
    </source>
</reference>
<organism evidence="2 3">
    <name type="scientific">Crucibulum laeve</name>
    <dbReference type="NCBI Taxonomy" id="68775"/>
    <lineage>
        <taxon>Eukaryota</taxon>
        <taxon>Fungi</taxon>
        <taxon>Dikarya</taxon>
        <taxon>Basidiomycota</taxon>
        <taxon>Agaricomycotina</taxon>
        <taxon>Agaricomycetes</taxon>
        <taxon>Agaricomycetidae</taxon>
        <taxon>Agaricales</taxon>
        <taxon>Agaricineae</taxon>
        <taxon>Nidulariaceae</taxon>
        <taxon>Crucibulum</taxon>
    </lineage>
</organism>
<evidence type="ECO:0000313" key="3">
    <source>
        <dbReference type="Proteomes" id="UP000308652"/>
    </source>
</evidence>
<dbReference type="PANTHER" id="PTHR21310:SF58">
    <property type="entry name" value="AMINOGLYCOSIDE PHOSPHOTRANSFERASE DOMAIN-CONTAINING PROTEIN"/>
    <property type="match status" value="1"/>
</dbReference>
<evidence type="ECO:0000259" key="1">
    <source>
        <dbReference type="Pfam" id="PF01636"/>
    </source>
</evidence>
<proteinExistence type="predicted"/>
<accession>A0A5C3MH13</accession>
<feature type="domain" description="Aminoglycoside phosphotransferase" evidence="1">
    <location>
        <begin position="32"/>
        <end position="248"/>
    </location>
</feature>
<dbReference type="EMBL" id="ML213591">
    <property type="protein sequence ID" value="TFK43943.1"/>
    <property type="molecule type" value="Genomic_DNA"/>
</dbReference>
<protein>
    <submittedName>
        <fullName evidence="2">Kinase-like domain-containing protein</fullName>
    </submittedName>
</protein>
<dbReference type="PANTHER" id="PTHR21310">
    <property type="entry name" value="AMINOGLYCOSIDE PHOSPHOTRANSFERASE-RELATED-RELATED"/>
    <property type="match status" value="1"/>
</dbReference>
<dbReference type="InterPro" id="IPR002575">
    <property type="entry name" value="Aminoglycoside_PTrfase"/>
</dbReference>
<dbReference type="Pfam" id="PF01636">
    <property type="entry name" value="APH"/>
    <property type="match status" value="1"/>
</dbReference>
<dbReference type="InterPro" id="IPR011009">
    <property type="entry name" value="Kinase-like_dom_sf"/>
</dbReference>
<gene>
    <name evidence="2" type="ORF">BDQ12DRAFT_201374</name>
</gene>